<sequence length="76" mass="8559">MATDMSKKDSAALARRKVHTMKSLLESNDVIVDKEEAIQKVTLDYSGDLFECRNTVWSLALSALHRCLTEETIARC</sequence>
<dbReference type="AlphaFoldDB" id="A0A072TW98"/>
<dbReference type="HOGENOM" id="CLU_2658261_0_0_1"/>
<evidence type="ECO:0000313" key="2">
    <source>
        <dbReference type="EnsemblPlants" id="KEH21774"/>
    </source>
</evidence>
<dbReference type="Proteomes" id="UP000002051">
    <property type="component" value="Unassembled WGS sequence"/>
</dbReference>
<dbReference type="EMBL" id="CM001223">
    <property type="protein sequence ID" value="KEH21774.1"/>
    <property type="molecule type" value="Genomic_DNA"/>
</dbReference>
<accession>A0A072TW98</accession>
<dbReference type="EnsemblPlants" id="KEH21774">
    <property type="protein sequence ID" value="KEH21774"/>
    <property type="gene ID" value="MTR_7g017607"/>
</dbReference>
<organism evidence="1 3">
    <name type="scientific">Medicago truncatula</name>
    <name type="common">Barrel medic</name>
    <name type="synonym">Medicago tribuloides</name>
    <dbReference type="NCBI Taxonomy" id="3880"/>
    <lineage>
        <taxon>Eukaryota</taxon>
        <taxon>Viridiplantae</taxon>
        <taxon>Streptophyta</taxon>
        <taxon>Embryophyta</taxon>
        <taxon>Tracheophyta</taxon>
        <taxon>Spermatophyta</taxon>
        <taxon>Magnoliopsida</taxon>
        <taxon>eudicotyledons</taxon>
        <taxon>Gunneridae</taxon>
        <taxon>Pentapetalae</taxon>
        <taxon>rosids</taxon>
        <taxon>fabids</taxon>
        <taxon>Fabales</taxon>
        <taxon>Fabaceae</taxon>
        <taxon>Papilionoideae</taxon>
        <taxon>50 kb inversion clade</taxon>
        <taxon>NPAAA clade</taxon>
        <taxon>Hologalegina</taxon>
        <taxon>IRL clade</taxon>
        <taxon>Trifolieae</taxon>
        <taxon>Medicago</taxon>
    </lineage>
</organism>
<proteinExistence type="predicted"/>
<reference evidence="1 3" key="1">
    <citation type="journal article" date="2011" name="Nature">
        <title>The Medicago genome provides insight into the evolution of rhizobial symbioses.</title>
        <authorList>
            <person name="Young N.D."/>
            <person name="Debelle F."/>
            <person name="Oldroyd G.E."/>
            <person name="Geurts R."/>
            <person name="Cannon S.B."/>
            <person name="Udvardi M.K."/>
            <person name="Benedito V.A."/>
            <person name="Mayer K.F."/>
            <person name="Gouzy J."/>
            <person name="Schoof H."/>
            <person name="Van de Peer Y."/>
            <person name="Proost S."/>
            <person name="Cook D.R."/>
            <person name="Meyers B.C."/>
            <person name="Spannagl M."/>
            <person name="Cheung F."/>
            <person name="De Mita S."/>
            <person name="Krishnakumar V."/>
            <person name="Gundlach H."/>
            <person name="Zhou S."/>
            <person name="Mudge J."/>
            <person name="Bharti A.K."/>
            <person name="Murray J.D."/>
            <person name="Naoumkina M.A."/>
            <person name="Rosen B."/>
            <person name="Silverstein K.A."/>
            <person name="Tang H."/>
            <person name="Rombauts S."/>
            <person name="Zhao P.X."/>
            <person name="Zhou P."/>
            <person name="Barbe V."/>
            <person name="Bardou P."/>
            <person name="Bechner M."/>
            <person name="Bellec A."/>
            <person name="Berger A."/>
            <person name="Berges H."/>
            <person name="Bidwell S."/>
            <person name="Bisseling T."/>
            <person name="Choisne N."/>
            <person name="Couloux A."/>
            <person name="Denny R."/>
            <person name="Deshpande S."/>
            <person name="Dai X."/>
            <person name="Doyle J.J."/>
            <person name="Dudez A.M."/>
            <person name="Farmer A.D."/>
            <person name="Fouteau S."/>
            <person name="Franken C."/>
            <person name="Gibelin C."/>
            <person name="Gish J."/>
            <person name="Goldstein S."/>
            <person name="Gonzalez A.J."/>
            <person name="Green P.J."/>
            <person name="Hallab A."/>
            <person name="Hartog M."/>
            <person name="Hua A."/>
            <person name="Humphray S.J."/>
            <person name="Jeong D.H."/>
            <person name="Jing Y."/>
            <person name="Jocker A."/>
            <person name="Kenton S.M."/>
            <person name="Kim D.J."/>
            <person name="Klee K."/>
            <person name="Lai H."/>
            <person name="Lang C."/>
            <person name="Lin S."/>
            <person name="Macmil S.L."/>
            <person name="Magdelenat G."/>
            <person name="Matthews L."/>
            <person name="McCorrison J."/>
            <person name="Monaghan E.L."/>
            <person name="Mun J.H."/>
            <person name="Najar F.Z."/>
            <person name="Nicholson C."/>
            <person name="Noirot C."/>
            <person name="O'Bleness M."/>
            <person name="Paule C.R."/>
            <person name="Poulain J."/>
            <person name="Prion F."/>
            <person name="Qin B."/>
            <person name="Qu C."/>
            <person name="Retzel E.F."/>
            <person name="Riddle C."/>
            <person name="Sallet E."/>
            <person name="Samain S."/>
            <person name="Samson N."/>
            <person name="Sanders I."/>
            <person name="Saurat O."/>
            <person name="Scarpelli C."/>
            <person name="Schiex T."/>
            <person name="Segurens B."/>
            <person name="Severin A.J."/>
            <person name="Sherrier D.J."/>
            <person name="Shi R."/>
            <person name="Sims S."/>
            <person name="Singer S.R."/>
            <person name="Sinharoy S."/>
            <person name="Sterck L."/>
            <person name="Viollet A."/>
            <person name="Wang B.B."/>
            <person name="Wang K."/>
            <person name="Wang M."/>
            <person name="Wang X."/>
            <person name="Warfsmann J."/>
            <person name="Weissenbach J."/>
            <person name="White D.D."/>
            <person name="White J.D."/>
            <person name="Wiley G.B."/>
            <person name="Wincker P."/>
            <person name="Xing Y."/>
            <person name="Yang L."/>
            <person name="Yao Z."/>
            <person name="Ying F."/>
            <person name="Zhai J."/>
            <person name="Zhou L."/>
            <person name="Zuber A."/>
            <person name="Denarie J."/>
            <person name="Dixon R.A."/>
            <person name="May G.D."/>
            <person name="Schwartz D.C."/>
            <person name="Rogers J."/>
            <person name="Quetier F."/>
            <person name="Town C.D."/>
            <person name="Roe B.A."/>
        </authorList>
    </citation>
    <scope>NUCLEOTIDE SEQUENCE [LARGE SCALE GENOMIC DNA]</scope>
    <source>
        <strain evidence="1">A17</strain>
        <strain evidence="2 3">cv. Jemalong A17</strain>
    </source>
</reference>
<evidence type="ECO:0000313" key="1">
    <source>
        <dbReference type="EMBL" id="KEH21774.1"/>
    </source>
</evidence>
<evidence type="ECO:0000313" key="3">
    <source>
        <dbReference type="Proteomes" id="UP000002051"/>
    </source>
</evidence>
<name>A0A072TW98_MEDTR</name>
<reference evidence="2" key="3">
    <citation type="submission" date="2015-04" db="UniProtKB">
        <authorList>
            <consortium name="EnsemblPlants"/>
        </authorList>
    </citation>
    <scope>IDENTIFICATION</scope>
    <source>
        <strain evidence="2">cv. Jemalong A17</strain>
    </source>
</reference>
<protein>
    <submittedName>
        <fullName evidence="1 2">Uncharacterized protein</fullName>
    </submittedName>
</protein>
<gene>
    <name evidence="1" type="ordered locus">MTR_7g017607</name>
</gene>
<reference evidence="1 3" key="2">
    <citation type="journal article" date="2014" name="BMC Genomics">
        <title>An improved genome release (version Mt4.0) for the model legume Medicago truncatula.</title>
        <authorList>
            <person name="Tang H."/>
            <person name="Krishnakumar V."/>
            <person name="Bidwell S."/>
            <person name="Rosen B."/>
            <person name="Chan A."/>
            <person name="Zhou S."/>
            <person name="Gentzbittel L."/>
            <person name="Childs K.L."/>
            <person name="Yandell M."/>
            <person name="Gundlach H."/>
            <person name="Mayer K.F."/>
            <person name="Schwartz D.C."/>
            <person name="Town C.D."/>
        </authorList>
    </citation>
    <scope>GENOME REANNOTATION</scope>
    <source>
        <strain evidence="1">A17</strain>
        <strain evidence="2 3">cv. Jemalong A17</strain>
    </source>
</reference>
<keyword evidence="3" id="KW-1185">Reference proteome</keyword>